<keyword evidence="2" id="KW-1185">Reference proteome</keyword>
<dbReference type="InterPro" id="IPR051055">
    <property type="entry name" value="PIF1_helicase"/>
</dbReference>
<evidence type="ECO:0008006" key="3">
    <source>
        <dbReference type="Google" id="ProtNLM"/>
    </source>
</evidence>
<evidence type="ECO:0000313" key="1">
    <source>
        <dbReference type="EMBL" id="KAK2719756.1"/>
    </source>
</evidence>
<name>A0AA88LBW7_ARTSF</name>
<dbReference type="SUPFAM" id="SSF52540">
    <property type="entry name" value="P-loop containing nucleoside triphosphate hydrolases"/>
    <property type="match status" value="1"/>
</dbReference>
<organism evidence="1 2">
    <name type="scientific">Artemia franciscana</name>
    <name type="common">Brine shrimp</name>
    <name type="synonym">Artemia sanfranciscana</name>
    <dbReference type="NCBI Taxonomy" id="6661"/>
    <lineage>
        <taxon>Eukaryota</taxon>
        <taxon>Metazoa</taxon>
        <taxon>Ecdysozoa</taxon>
        <taxon>Arthropoda</taxon>
        <taxon>Crustacea</taxon>
        <taxon>Branchiopoda</taxon>
        <taxon>Anostraca</taxon>
        <taxon>Artemiidae</taxon>
        <taxon>Artemia</taxon>
    </lineage>
</organism>
<comment type="caution">
    <text evidence="1">The sequence shown here is derived from an EMBL/GenBank/DDBJ whole genome shotgun (WGS) entry which is preliminary data.</text>
</comment>
<accession>A0AA88LBW7</accession>
<feature type="non-terminal residue" evidence="1">
    <location>
        <position position="1"/>
    </location>
</feature>
<evidence type="ECO:0000313" key="2">
    <source>
        <dbReference type="Proteomes" id="UP001187531"/>
    </source>
</evidence>
<gene>
    <name evidence="1" type="ORF">QYM36_005285</name>
</gene>
<reference evidence="1" key="1">
    <citation type="submission" date="2023-07" db="EMBL/GenBank/DDBJ databases">
        <title>Chromosome-level genome assembly of Artemia franciscana.</title>
        <authorList>
            <person name="Jo E."/>
        </authorList>
    </citation>
    <scope>NUCLEOTIDE SEQUENCE</scope>
    <source>
        <tissue evidence="1">Whole body</tissue>
    </source>
</reference>
<dbReference type="EMBL" id="JAVRJZ010000008">
    <property type="protein sequence ID" value="KAK2719756.1"/>
    <property type="molecule type" value="Genomic_DNA"/>
</dbReference>
<sequence length="363" mass="41764">MIHKKDIEHDPEKNTILLCAPTDKKKTKKFAEALNRLRTGDHTEKDIQRFQTSQVAKAPLTIQHLFMSNTLVDKFNAVVHQNLTTEKKHTAKDSVKGDVVQSVKQYLLEKAKHLPISETRGLPFDLRLTVLERVELAVNIEVIDHLANGSGRTVQALSDNINWILFNDKNAGKITRNNFKSRFPNELLRDWTPIFRTVRMFRITKKEGTEIERFQFPLRLSSAKTLHKVQGDTLEEVAIDLTGSRAFPHIHYVSLIRAKSLQGLKIVQLNKEKILVSPDLQEEMKRLRQMQTKNYGNAIKRAKFDDWKRFYAEQASVDPLKTIHKVYSSKPPSVLSIHMQKSDGSQTSSYAEGGEELLKKWFQ</sequence>
<dbReference type="Proteomes" id="UP001187531">
    <property type="component" value="Unassembled WGS sequence"/>
</dbReference>
<dbReference type="PANTHER" id="PTHR47642">
    <property type="entry name" value="ATP-DEPENDENT DNA HELICASE"/>
    <property type="match status" value="1"/>
</dbReference>
<protein>
    <recommendedName>
        <fullName evidence="3">ATP-dependent DNA helicase</fullName>
    </recommendedName>
</protein>
<proteinExistence type="predicted"/>
<dbReference type="InterPro" id="IPR027417">
    <property type="entry name" value="P-loop_NTPase"/>
</dbReference>
<dbReference type="AlphaFoldDB" id="A0AA88LBW7"/>